<dbReference type="EMBL" id="DS547102">
    <property type="protein sequence ID" value="EDR07964.1"/>
    <property type="molecule type" value="Genomic_DNA"/>
</dbReference>
<proteinExistence type="predicted"/>
<gene>
    <name evidence="1" type="ORF">LACBIDRAFT_297498</name>
</gene>
<organism evidence="2">
    <name type="scientific">Laccaria bicolor (strain S238N-H82 / ATCC MYA-4686)</name>
    <name type="common">Bicoloured deceiver</name>
    <name type="synonym">Laccaria laccata var. bicolor</name>
    <dbReference type="NCBI Taxonomy" id="486041"/>
    <lineage>
        <taxon>Eukaryota</taxon>
        <taxon>Fungi</taxon>
        <taxon>Dikarya</taxon>
        <taxon>Basidiomycota</taxon>
        <taxon>Agaricomycotina</taxon>
        <taxon>Agaricomycetes</taxon>
        <taxon>Agaricomycetidae</taxon>
        <taxon>Agaricales</taxon>
        <taxon>Agaricineae</taxon>
        <taxon>Hydnangiaceae</taxon>
        <taxon>Laccaria</taxon>
    </lineage>
</organism>
<dbReference type="RefSeq" id="XP_001881034.1">
    <property type="nucleotide sequence ID" value="XM_001880999.1"/>
</dbReference>
<sequence>MSCLHLLDQFSKTSTAYTYIPPLTLTPTYVRYSRPSYKYEDFIFPPPQSSPHPCLTEILVR</sequence>
<keyword evidence="2" id="KW-1185">Reference proteome</keyword>
<evidence type="ECO:0000313" key="2">
    <source>
        <dbReference type="Proteomes" id="UP000001194"/>
    </source>
</evidence>
<dbReference type="InParanoid" id="B0DBB9"/>
<evidence type="ECO:0000313" key="1">
    <source>
        <dbReference type="EMBL" id="EDR07964.1"/>
    </source>
</evidence>
<dbReference type="Proteomes" id="UP000001194">
    <property type="component" value="Unassembled WGS sequence"/>
</dbReference>
<protein>
    <submittedName>
        <fullName evidence="1">Predicted protein</fullName>
    </submittedName>
</protein>
<dbReference type="GeneID" id="6076680"/>
<accession>B0DBB9</accession>
<dbReference type="HOGENOM" id="CLU_2923016_0_0_1"/>
<name>B0DBB9_LACBS</name>
<dbReference type="AlphaFoldDB" id="B0DBB9"/>
<dbReference type="KEGG" id="lbc:LACBIDRAFT_297498"/>
<reference evidence="1 2" key="1">
    <citation type="journal article" date="2008" name="Nature">
        <title>The genome of Laccaria bicolor provides insights into mycorrhizal symbiosis.</title>
        <authorList>
            <person name="Martin F."/>
            <person name="Aerts A."/>
            <person name="Ahren D."/>
            <person name="Brun A."/>
            <person name="Danchin E.G.J."/>
            <person name="Duchaussoy F."/>
            <person name="Gibon J."/>
            <person name="Kohler A."/>
            <person name="Lindquist E."/>
            <person name="Pereda V."/>
            <person name="Salamov A."/>
            <person name="Shapiro H.J."/>
            <person name="Wuyts J."/>
            <person name="Blaudez D."/>
            <person name="Buee M."/>
            <person name="Brokstein P."/>
            <person name="Canbaeck B."/>
            <person name="Cohen D."/>
            <person name="Courty P.E."/>
            <person name="Coutinho P.M."/>
            <person name="Delaruelle C."/>
            <person name="Detter J.C."/>
            <person name="Deveau A."/>
            <person name="DiFazio S."/>
            <person name="Duplessis S."/>
            <person name="Fraissinet-Tachet L."/>
            <person name="Lucic E."/>
            <person name="Frey-Klett P."/>
            <person name="Fourrey C."/>
            <person name="Feussner I."/>
            <person name="Gay G."/>
            <person name="Grimwood J."/>
            <person name="Hoegger P.J."/>
            <person name="Jain P."/>
            <person name="Kilaru S."/>
            <person name="Labbe J."/>
            <person name="Lin Y.C."/>
            <person name="Legue V."/>
            <person name="Le Tacon F."/>
            <person name="Marmeisse R."/>
            <person name="Melayah D."/>
            <person name="Montanini B."/>
            <person name="Muratet M."/>
            <person name="Nehls U."/>
            <person name="Niculita-Hirzel H."/>
            <person name="Oudot-Le Secq M.P."/>
            <person name="Peter M."/>
            <person name="Quesneville H."/>
            <person name="Rajashekar B."/>
            <person name="Reich M."/>
            <person name="Rouhier N."/>
            <person name="Schmutz J."/>
            <person name="Yin T."/>
            <person name="Chalot M."/>
            <person name="Henrissat B."/>
            <person name="Kuees U."/>
            <person name="Lucas S."/>
            <person name="Van de Peer Y."/>
            <person name="Podila G.K."/>
            <person name="Polle A."/>
            <person name="Pukkila P.J."/>
            <person name="Richardson P.M."/>
            <person name="Rouze P."/>
            <person name="Sanders I.R."/>
            <person name="Stajich J.E."/>
            <person name="Tunlid A."/>
            <person name="Tuskan G."/>
            <person name="Grigoriev I.V."/>
        </authorList>
    </citation>
    <scope>NUCLEOTIDE SEQUENCE [LARGE SCALE GENOMIC DNA]</scope>
    <source>
        <strain evidence="2">S238N-H82 / ATCC MYA-4686</strain>
    </source>
</reference>